<keyword evidence="1" id="KW-0472">Membrane</keyword>
<sequence length="127" mass="14578">MLKNKENIFRVIVLALLVIVVIFLANYFSNNEAFYKKALENRKEESFSGIVIEKFIDSSQHCTPMLKFTSNSSNPVVNSFWDGVAIGDSIVKNKGQATIYLYKDTLLKQVFDYEAHYQGLIDRKSKK</sequence>
<name>A0ABU4RG53_9FLAO</name>
<evidence type="ECO:0000256" key="1">
    <source>
        <dbReference type="SAM" id="Phobius"/>
    </source>
</evidence>
<feature type="transmembrane region" description="Helical" evidence="1">
    <location>
        <begin position="7"/>
        <end position="28"/>
    </location>
</feature>
<accession>A0ABU4RG53</accession>
<keyword evidence="1" id="KW-0812">Transmembrane</keyword>
<evidence type="ECO:0000313" key="2">
    <source>
        <dbReference type="EMBL" id="MDX6189496.1"/>
    </source>
</evidence>
<reference evidence="2 3" key="1">
    <citation type="submission" date="2023-11" db="EMBL/GenBank/DDBJ databases">
        <title>Unpublished Manusciprt.</title>
        <authorList>
            <person name="Saticioglu I.B."/>
            <person name="Ay H."/>
            <person name="Ajmi N."/>
            <person name="Altun S."/>
            <person name="Duman M."/>
        </authorList>
    </citation>
    <scope>NUCLEOTIDE SEQUENCE [LARGE SCALE GENOMIC DNA]</scope>
    <source>
        <strain evidence="2 3">Fl-318</strain>
    </source>
</reference>
<keyword evidence="3" id="KW-1185">Reference proteome</keyword>
<comment type="caution">
    <text evidence="2">The sequence shown here is derived from an EMBL/GenBank/DDBJ whole genome shotgun (WGS) entry which is preliminary data.</text>
</comment>
<evidence type="ECO:0000313" key="3">
    <source>
        <dbReference type="Proteomes" id="UP001273350"/>
    </source>
</evidence>
<gene>
    <name evidence="2" type="ORF">SGQ83_09065</name>
</gene>
<organism evidence="2 3">
    <name type="scientific">Flavobacterium cupriresistens</name>
    <dbReference type="NCBI Taxonomy" id="2893885"/>
    <lineage>
        <taxon>Bacteria</taxon>
        <taxon>Pseudomonadati</taxon>
        <taxon>Bacteroidota</taxon>
        <taxon>Flavobacteriia</taxon>
        <taxon>Flavobacteriales</taxon>
        <taxon>Flavobacteriaceae</taxon>
        <taxon>Flavobacterium</taxon>
    </lineage>
</organism>
<protein>
    <submittedName>
        <fullName evidence="2">Uncharacterized protein</fullName>
    </submittedName>
</protein>
<dbReference type="RefSeq" id="WP_230001795.1">
    <property type="nucleotide sequence ID" value="NZ_CP087134.1"/>
</dbReference>
<dbReference type="EMBL" id="JAWXVI010000005">
    <property type="protein sequence ID" value="MDX6189496.1"/>
    <property type="molecule type" value="Genomic_DNA"/>
</dbReference>
<dbReference type="Proteomes" id="UP001273350">
    <property type="component" value="Unassembled WGS sequence"/>
</dbReference>
<keyword evidence="1" id="KW-1133">Transmembrane helix</keyword>
<proteinExistence type="predicted"/>